<dbReference type="OMA" id="ACAIICV"/>
<protein>
    <recommendedName>
        <fullName evidence="8">Rhodopsin domain-containing protein</fullName>
    </recommendedName>
</protein>
<keyword evidence="4 7" id="KW-0472">Membrane</keyword>
<sequence length="327" mass="35957">MPRGSGTDADESVASGLIAYCVVLLVVVLVVVSLRFYIRLRLLRKAGNDDIALGVTVAATIADCIGVTYATRLGLGRHIDTLSLEERSHFLKLLFLSSIGYHVVVILVKTTFILQFRRVFPLPAFQRLCDVFLVFLGLWTVAGIVGGTLVCLPVSKNWDLREPIWTCDERYYFWMAQGVIHVVSDVAILVMPLPLLKTLPLPPPHKVVLVGVFCLGFLTCVISALRLTTLHASLQERDVTWTSVKTVFWSVGEVACSIVCLCIPTLRPLMGSCCCSRRLGDTIVVERGTRRFGFYAVSLPGSVDPPATSPPPRTKSQNRITGNSRDP</sequence>
<dbReference type="PANTHER" id="PTHR33048:SF47">
    <property type="entry name" value="INTEGRAL MEMBRANE PROTEIN-RELATED"/>
    <property type="match status" value="1"/>
</dbReference>
<evidence type="ECO:0000256" key="4">
    <source>
        <dbReference type="ARBA" id="ARBA00023136"/>
    </source>
</evidence>
<proteinExistence type="inferred from homology"/>
<evidence type="ECO:0000256" key="2">
    <source>
        <dbReference type="ARBA" id="ARBA00022692"/>
    </source>
</evidence>
<feature type="compositionally biased region" description="Polar residues" evidence="6">
    <location>
        <begin position="314"/>
        <end position="327"/>
    </location>
</feature>
<feature type="transmembrane region" description="Helical" evidence="7">
    <location>
        <begin position="207"/>
        <end position="227"/>
    </location>
</feature>
<feature type="domain" description="Rhodopsin" evidence="8">
    <location>
        <begin position="34"/>
        <end position="270"/>
    </location>
</feature>
<feature type="transmembrane region" description="Helical" evidence="7">
    <location>
        <begin position="17"/>
        <end position="38"/>
    </location>
</feature>
<dbReference type="OrthoDB" id="4586364at2759"/>
<feature type="region of interest" description="Disordered" evidence="6">
    <location>
        <begin position="303"/>
        <end position="327"/>
    </location>
</feature>
<evidence type="ECO:0000256" key="1">
    <source>
        <dbReference type="ARBA" id="ARBA00004141"/>
    </source>
</evidence>
<dbReference type="Pfam" id="PF20684">
    <property type="entry name" value="Fung_rhodopsin"/>
    <property type="match status" value="1"/>
</dbReference>
<dbReference type="EMBL" id="CP003006">
    <property type="protein sequence ID" value="AEO60454.1"/>
    <property type="molecule type" value="Genomic_DNA"/>
</dbReference>
<dbReference type="Proteomes" id="UP000007322">
    <property type="component" value="Chromosome 5"/>
</dbReference>
<dbReference type="AlphaFoldDB" id="G2QJ88"/>
<dbReference type="InParanoid" id="G2QJ88"/>
<feature type="transmembrane region" description="Helical" evidence="7">
    <location>
        <begin position="90"/>
        <end position="108"/>
    </location>
</feature>
<keyword evidence="2 7" id="KW-0812">Transmembrane</keyword>
<gene>
    <name evidence="9" type="ORF">MYCTH_2129554</name>
</gene>
<comment type="subcellular location">
    <subcellularLocation>
        <location evidence="1">Membrane</location>
        <topology evidence="1">Multi-pass membrane protein</topology>
    </subcellularLocation>
</comment>
<dbReference type="RefSeq" id="XP_003665699.1">
    <property type="nucleotide sequence ID" value="XM_003665651.1"/>
</dbReference>
<name>G2QJ88_THET4</name>
<reference evidence="9 10" key="1">
    <citation type="journal article" date="2011" name="Nat. Biotechnol.">
        <title>Comparative genomic analysis of the thermophilic biomass-degrading fungi Myceliophthora thermophila and Thielavia terrestris.</title>
        <authorList>
            <person name="Berka R.M."/>
            <person name="Grigoriev I.V."/>
            <person name="Otillar R."/>
            <person name="Salamov A."/>
            <person name="Grimwood J."/>
            <person name="Reid I."/>
            <person name="Ishmael N."/>
            <person name="John T."/>
            <person name="Darmond C."/>
            <person name="Moisan M.-C."/>
            <person name="Henrissat B."/>
            <person name="Coutinho P.M."/>
            <person name="Lombard V."/>
            <person name="Natvig D.O."/>
            <person name="Lindquist E."/>
            <person name="Schmutz J."/>
            <person name="Lucas S."/>
            <person name="Harris P."/>
            <person name="Powlowski J."/>
            <person name="Bellemare A."/>
            <person name="Taylor D."/>
            <person name="Butler G."/>
            <person name="de Vries R.P."/>
            <person name="Allijn I.E."/>
            <person name="van den Brink J."/>
            <person name="Ushinsky S."/>
            <person name="Storms R."/>
            <person name="Powell A.J."/>
            <person name="Paulsen I.T."/>
            <person name="Elbourne L.D.H."/>
            <person name="Baker S.E."/>
            <person name="Magnuson J."/>
            <person name="LaBoissiere S."/>
            <person name="Clutterbuck A.J."/>
            <person name="Martinez D."/>
            <person name="Wogulis M."/>
            <person name="de Leon A.L."/>
            <person name="Rey M.W."/>
            <person name="Tsang A."/>
        </authorList>
    </citation>
    <scope>NUCLEOTIDE SEQUENCE [LARGE SCALE GENOMIC DNA]</scope>
    <source>
        <strain evidence="10">ATCC 42464 / BCRC 31852 / DSM 1799</strain>
    </source>
</reference>
<dbReference type="GeneID" id="11511459"/>
<evidence type="ECO:0000313" key="9">
    <source>
        <dbReference type="EMBL" id="AEO60454.1"/>
    </source>
</evidence>
<dbReference type="VEuPathDB" id="FungiDB:MYCTH_2129554"/>
<evidence type="ECO:0000313" key="10">
    <source>
        <dbReference type="Proteomes" id="UP000007322"/>
    </source>
</evidence>
<feature type="transmembrane region" description="Helical" evidence="7">
    <location>
        <begin position="128"/>
        <end position="151"/>
    </location>
</feature>
<evidence type="ECO:0000259" key="8">
    <source>
        <dbReference type="Pfam" id="PF20684"/>
    </source>
</evidence>
<dbReference type="HOGENOM" id="CLU_028200_0_1_1"/>
<feature type="transmembrane region" description="Helical" evidence="7">
    <location>
        <begin position="171"/>
        <end position="195"/>
    </location>
</feature>
<evidence type="ECO:0000256" key="7">
    <source>
        <dbReference type="SAM" id="Phobius"/>
    </source>
</evidence>
<keyword evidence="3 7" id="KW-1133">Transmembrane helix</keyword>
<dbReference type="PANTHER" id="PTHR33048">
    <property type="entry name" value="PTH11-LIKE INTEGRAL MEMBRANE PROTEIN (AFU_ORTHOLOGUE AFUA_5G11245)"/>
    <property type="match status" value="1"/>
</dbReference>
<evidence type="ECO:0000256" key="5">
    <source>
        <dbReference type="ARBA" id="ARBA00038359"/>
    </source>
</evidence>
<dbReference type="GO" id="GO:0016020">
    <property type="term" value="C:membrane"/>
    <property type="evidence" value="ECO:0007669"/>
    <property type="project" value="UniProtKB-SubCell"/>
</dbReference>
<evidence type="ECO:0000256" key="3">
    <source>
        <dbReference type="ARBA" id="ARBA00022989"/>
    </source>
</evidence>
<dbReference type="InterPro" id="IPR049326">
    <property type="entry name" value="Rhodopsin_dom_fungi"/>
</dbReference>
<dbReference type="InterPro" id="IPR052337">
    <property type="entry name" value="SAT4-like"/>
</dbReference>
<dbReference type="eggNOG" id="ENOG502S025">
    <property type="taxonomic scope" value="Eukaryota"/>
</dbReference>
<keyword evidence="10" id="KW-1185">Reference proteome</keyword>
<dbReference type="KEGG" id="mtm:MYCTH_2129554"/>
<organism evidence="9 10">
    <name type="scientific">Thermothelomyces thermophilus (strain ATCC 42464 / BCRC 31852 / DSM 1799)</name>
    <name type="common">Sporotrichum thermophile</name>
    <dbReference type="NCBI Taxonomy" id="573729"/>
    <lineage>
        <taxon>Eukaryota</taxon>
        <taxon>Fungi</taxon>
        <taxon>Dikarya</taxon>
        <taxon>Ascomycota</taxon>
        <taxon>Pezizomycotina</taxon>
        <taxon>Sordariomycetes</taxon>
        <taxon>Sordariomycetidae</taxon>
        <taxon>Sordariales</taxon>
        <taxon>Chaetomiaceae</taxon>
        <taxon>Thermothelomyces</taxon>
    </lineage>
</organism>
<evidence type="ECO:0000256" key="6">
    <source>
        <dbReference type="SAM" id="MobiDB-lite"/>
    </source>
</evidence>
<accession>G2QJ88</accession>
<comment type="similarity">
    <text evidence="5">Belongs to the SAT4 family.</text>
</comment>